<evidence type="ECO:0000313" key="10">
    <source>
        <dbReference type="Proteomes" id="UP000318478"/>
    </source>
</evidence>
<feature type="transmembrane region" description="Helical" evidence="8">
    <location>
        <begin position="524"/>
        <end position="542"/>
    </location>
</feature>
<protein>
    <submittedName>
        <fullName evidence="9">Amino-acid carrier protein AlsT</fullName>
    </submittedName>
</protein>
<comment type="caution">
    <text evidence="9">The sequence shown here is derived from an EMBL/GenBank/DDBJ whole genome shotgun (WGS) entry which is preliminary data.</text>
</comment>
<feature type="transmembrane region" description="Helical" evidence="8">
    <location>
        <begin position="483"/>
        <end position="503"/>
    </location>
</feature>
<evidence type="ECO:0000256" key="1">
    <source>
        <dbReference type="ARBA" id="ARBA00004651"/>
    </source>
</evidence>
<feature type="transmembrane region" description="Helical" evidence="8">
    <location>
        <begin position="135"/>
        <end position="156"/>
    </location>
</feature>
<comment type="subcellular location">
    <subcellularLocation>
        <location evidence="1 8">Cell membrane</location>
        <topology evidence="1 8">Multi-pass membrane protein</topology>
    </subcellularLocation>
</comment>
<dbReference type="PANTHER" id="PTHR30330">
    <property type="entry name" value="AGSS FAMILY TRANSPORTER, SODIUM-ALANINE"/>
    <property type="match status" value="1"/>
</dbReference>
<keyword evidence="7 8" id="KW-0472">Membrane</keyword>
<keyword evidence="8" id="KW-0769">Symport</keyword>
<dbReference type="EMBL" id="SJPO01000006">
    <property type="protein sequence ID" value="TWT75811.1"/>
    <property type="molecule type" value="Genomic_DNA"/>
</dbReference>
<gene>
    <name evidence="9" type="primary">alsT</name>
    <name evidence="9" type="ORF">Pla123a_25930</name>
</gene>
<reference evidence="9 10" key="1">
    <citation type="submission" date="2019-02" db="EMBL/GenBank/DDBJ databases">
        <title>Deep-cultivation of Planctomycetes and their phenomic and genomic characterization uncovers novel biology.</title>
        <authorList>
            <person name="Wiegand S."/>
            <person name="Jogler M."/>
            <person name="Boedeker C."/>
            <person name="Pinto D."/>
            <person name="Vollmers J."/>
            <person name="Rivas-Marin E."/>
            <person name="Kohn T."/>
            <person name="Peeters S.H."/>
            <person name="Heuer A."/>
            <person name="Rast P."/>
            <person name="Oberbeckmann S."/>
            <person name="Bunk B."/>
            <person name="Jeske O."/>
            <person name="Meyerdierks A."/>
            <person name="Storesund J.E."/>
            <person name="Kallscheuer N."/>
            <person name="Luecker S."/>
            <person name="Lage O.M."/>
            <person name="Pohl T."/>
            <person name="Merkel B.J."/>
            <person name="Hornburger P."/>
            <person name="Mueller R.-W."/>
            <person name="Bruemmer F."/>
            <person name="Labrenz M."/>
            <person name="Spormann A.M."/>
            <person name="Op Den Camp H."/>
            <person name="Overmann J."/>
            <person name="Amann R."/>
            <person name="Jetten M.S.M."/>
            <person name="Mascher T."/>
            <person name="Medema M.H."/>
            <person name="Devos D.P."/>
            <person name="Kaster A.-K."/>
            <person name="Ovreas L."/>
            <person name="Rohde M."/>
            <person name="Galperin M.Y."/>
            <person name="Jogler C."/>
        </authorList>
    </citation>
    <scope>NUCLEOTIDE SEQUENCE [LARGE SCALE GENOMIC DNA]</scope>
    <source>
        <strain evidence="9 10">Pla123a</strain>
    </source>
</reference>
<dbReference type="GO" id="GO:0005283">
    <property type="term" value="F:amino acid:sodium symporter activity"/>
    <property type="evidence" value="ECO:0007669"/>
    <property type="project" value="InterPro"/>
</dbReference>
<keyword evidence="10" id="KW-1185">Reference proteome</keyword>
<dbReference type="AlphaFoldDB" id="A0A5C5YLK1"/>
<dbReference type="PRINTS" id="PR00175">
    <property type="entry name" value="NAALASMPORT"/>
</dbReference>
<comment type="similarity">
    <text evidence="2 8">Belongs to the alanine or glycine:cation symporter (AGCS) (TC 2.A.25) family.</text>
</comment>
<feature type="transmembrane region" description="Helical" evidence="8">
    <location>
        <begin position="317"/>
        <end position="339"/>
    </location>
</feature>
<evidence type="ECO:0000256" key="7">
    <source>
        <dbReference type="ARBA" id="ARBA00023136"/>
    </source>
</evidence>
<evidence type="ECO:0000256" key="5">
    <source>
        <dbReference type="ARBA" id="ARBA00022692"/>
    </source>
</evidence>
<organism evidence="9 10">
    <name type="scientific">Posidoniimonas polymericola</name>
    <dbReference type="NCBI Taxonomy" id="2528002"/>
    <lineage>
        <taxon>Bacteria</taxon>
        <taxon>Pseudomonadati</taxon>
        <taxon>Planctomycetota</taxon>
        <taxon>Planctomycetia</taxon>
        <taxon>Pirellulales</taxon>
        <taxon>Lacipirellulaceae</taxon>
        <taxon>Posidoniimonas</taxon>
    </lineage>
</organism>
<proteinExistence type="inferred from homology"/>
<evidence type="ECO:0000256" key="4">
    <source>
        <dbReference type="ARBA" id="ARBA00022475"/>
    </source>
</evidence>
<feature type="transmembrane region" description="Helical" evidence="8">
    <location>
        <begin position="435"/>
        <end position="455"/>
    </location>
</feature>
<keyword evidence="4 8" id="KW-1003">Cell membrane</keyword>
<feature type="transmembrane region" description="Helical" evidence="8">
    <location>
        <begin position="273"/>
        <end position="296"/>
    </location>
</feature>
<evidence type="ECO:0000313" key="9">
    <source>
        <dbReference type="EMBL" id="TWT75811.1"/>
    </source>
</evidence>
<name>A0A5C5YLK1_9BACT</name>
<dbReference type="InterPro" id="IPR001463">
    <property type="entry name" value="Na/Ala_symport"/>
</dbReference>
<feature type="transmembrane region" description="Helical" evidence="8">
    <location>
        <begin position="548"/>
        <end position="567"/>
    </location>
</feature>
<evidence type="ECO:0000256" key="2">
    <source>
        <dbReference type="ARBA" id="ARBA00009261"/>
    </source>
</evidence>
<evidence type="ECO:0000256" key="8">
    <source>
        <dbReference type="RuleBase" id="RU363064"/>
    </source>
</evidence>
<dbReference type="Gene3D" id="1.20.1740.10">
    <property type="entry name" value="Amino acid/polyamine transporter I"/>
    <property type="match status" value="1"/>
</dbReference>
<dbReference type="NCBIfam" id="TIGR00835">
    <property type="entry name" value="agcS"/>
    <property type="match status" value="1"/>
</dbReference>
<evidence type="ECO:0000256" key="6">
    <source>
        <dbReference type="ARBA" id="ARBA00022989"/>
    </source>
</evidence>
<dbReference type="PANTHER" id="PTHR30330:SF3">
    <property type="entry name" value="TRANSCRIPTIONAL REGULATOR, LRP FAMILY"/>
    <property type="match status" value="1"/>
</dbReference>
<sequence>MSAARTAGTTLIRGFYAAEPHREPPGPAEKPTHYALTLLGPLKDPAMPFAPSHPALSKIFLSVMLALATLGSPTPLLAQEQGENATESNPAVASDEAPAEAADGDWMADVDGWFGEYLVGPLVAVLFYDFNSKEWLGTSVPVVVVWLFCGAAFLTLRMMFINVRAFWHAIRVTKGDFDGDHDDGEVSHFQALSSALSATVGLGNIAGVAIAVGSGGPGAVFWMVLAGLLGMSSKFTECTLGQMYRHVDNEGRVLGGPMRYLKEGLAEMNMGPLGAVLAFLFSVLCIGGSFGGGCAFQVSQSLDIVKSQAPWLQGREWIYGAVLVACVGVVILGGIRRIASTAEKIVPLMCVVYVIGALIILGTNADEIGGAFATIFQEAFKWESAYGGLLGVMVMGIKRSAFSNEAGIGSAAIAHSAARTKYPVREGIVALLEPFIDTVVICTMTGLVIVITGVYDTERFPEHAELIAGDQGARLTSIAFQSVVPWFSIVLAVAAMLFAYSTMISWSYYGERCFTHLFGVKASLPYRILFLCFVFLGAVVTAQNANVFSELMILSMAFPNMLGLLLLSGKVKRSLDEYWGAYKRGEIRANG</sequence>
<dbReference type="GO" id="GO:0005886">
    <property type="term" value="C:plasma membrane"/>
    <property type="evidence" value="ECO:0007669"/>
    <property type="project" value="UniProtKB-SubCell"/>
</dbReference>
<feature type="transmembrane region" description="Helical" evidence="8">
    <location>
        <begin position="202"/>
        <end position="225"/>
    </location>
</feature>
<accession>A0A5C5YLK1</accession>
<feature type="transmembrane region" description="Helical" evidence="8">
    <location>
        <begin position="345"/>
        <end position="363"/>
    </location>
</feature>
<keyword evidence="5 8" id="KW-0812">Transmembrane</keyword>
<evidence type="ECO:0000256" key="3">
    <source>
        <dbReference type="ARBA" id="ARBA00022448"/>
    </source>
</evidence>
<dbReference type="Pfam" id="PF01235">
    <property type="entry name" value="Na_Ala_symp"/>
    <property type="match status" value="1"/>
</dbReference>
<dbReference type="Proteomes" id="UP000318478">
    <property type="component" value="Unassembled WGS sequence"/>
</dbReference>
<keyword evidence="3 8" id="KW-0813">Transport</keyword>
<keyword evidence="6 8" id="KW-1133">Transmembrane helix</keyword>